<dbReference type="CDD" id="cd03301">
    <property type="entry name" value="ABC_MalK_N"/>
    <property type="match status" value="1"/>
</dbReference>
<evidence type="ECO:0000313" key="8">
    <source>
        <dbReference type="Proteomes" id="UP000191135"/>
    </source>
</evidence>
<evidence type="ECO:0000256" key="5">
    <source>
        <dbReference type="ARBA" id="ARBA00022840"/>
    </source>
</evidence>
<name>A0A1U9Z8P1_9HYPH</name>
<reference evidence="7 8" key="1">
    <citation type="submission" date="2017-03" db="EMBL/GenBank/DDBJ databases">
        <title>Foreign affairs: Plasmid Transfer between Roseobacters and Rhizobia.</title>
        <authorList>
            <person name="Bartling P."/>
            <person name="Bunk B."/>
            <person name="Overmann J."/>
            <person name="Brinkmann H."/>
            <person name="Petersen J."/>
        </authorList>
    </citation>
    <scope>NUCLEOTIDE SEQUENCE [LARGE SCALE GENOMIC DNA]</scope>
    <source>
        <strain evidence="7 8">MACL11</strain>
        <plasmid evidence="8">Plasmid pmm593</plasmid>
    </source>
</reference>
<geneLocation type="plasmid" evidence="8">
    <name>pmm593</name>
</geneLocation>
<dbReference type="Gene3D" id="2.40.50.100">
    <property type="match status" value="1"/>
</dbReference>
<dbReference type="AlphaFoldDB" id="A0A1U9Z8P1"/>
<dbReference type="InterPro" id="IPR027417">
    <property type="entry name" value="P-loop_NTPase"/>
</dbReference>
<dbReference type="PANTHER" id="PTHR43875">
    <property type="entry name" value="MALTODEXTRIN IMPORT ATP-BINDING PROTEIN MSMX"/>
    <property type="match status" value="1"/>
</dbReference>
<dbReference type="Pfam" id="PF17912">
    <property type="entry name" value="OB_MalK"/>
    <property type="match status" value="1"/>
</dbReference>
<dbReference type="EMBL" id="CP020331">
    <property type="protein sequence ID" value="AQZ54065.1"/>
    <property type="molecule type" value="Genomic_DNA"/>
</dbReference>
<evidence type="ECO:0000313" key="7">
    <source>
        <dbReference type="EMBL" id="AQZ54065.1"/>
    </source>
</evidence>
<dbReference type="GO" id="GO:0005524">
    <property type="term" value="F:ATP binding"/>
    <property type="evidence" value="ECO:0007669"/>
    <property type="project" value="UniProtKB-KW"/>
</dbReference>
<comment type="subcellular location">
    <subcellularLocation>
        <location evidence="1">Cell inner membrane</location>
        <topology evidence="1">Peripheral membrane protein</topology>
    </subcellularLocation>
</comment>
<dbReference type="GO" id="GO:0016887">
    <property type="term" value="F:ATP hydrolysis activity"/>
    <property type="evidence" value="ECO:0007669"/>
    <property type="project" value="InterPro"/>
</dbReference>
<dbReference type="FunFam" id="3.40.50.300:FF:000042">
    <property type="entry name" value="Maltose/maltodextrin ABC transporter, ATP-binding protein"/>
    <property type="match status" value="1"/>
</dbReference>
<evidence type="ECO:0000259" key="6">
    <source>
        <dbReference type="PROSITE" id="PS50893"/>
    </source>
</evidence>
<dbReference type="SUPFAM" id="SSF52540">
    <property type="entry name" value="P-loop containing nucleoside triphosphate hydrolases"/>
    <property type="match status" value="1"/>
</dbReference>
<accession>A0A1U9Z8P1</accession>
<dbReference type="InterPro" id="IPR017871">
    <property type="entry name" value="ABC_transporter-like_CS"/>
</dbReference>
<dbReference type="SMART" id="SM00382">
    <property type="entry name" value="AAA"/>
    <property type="match status" value="1"/>
</dbReference>
<keyword evidence="7" id="KW-0378">Hydrolase</keyword>
<dbReference type="GO" id="GO:0055052">
    <property type="term" value="C:ATP-binding cassette (ABC) transporter complex, substrate-binding subunit-containing"/>
    <property type="evidence" value="ECO:0007669"/>
    <property type="project" value="TreeGrafter"/>
</dbReference>
<dbReference type="InterPro" id="IPR003593">
    <property type="entry name" value="AAA+_ATPase"/>
</dbReference>
<proteinExistence type="inferred from homology"/>
<dbReference type="RefSeq" id="WP_018064082.1">
    <property type="nucleotide sequence ID" value="NZ_AQWH01000005.1"/>
</dbReference>
<keyword evidence="5 7" id="KW-0067">ATP-binding</keyword>
<dbReference type="InterPro" id="IPR003439">
    <property type="entry name" value="ABC_transporter-like_ATP-bd"/>
</dbReference>
<keyword evidence="4" id="KW-0547">Nucleotide-binding</keyword>
<dbReference type="OrthoDB" id="7817850at2"/>
<dbReference type="Gene3D" id="2.40.50.140">
    <property type="entry name" value="Nucleic acid-binding proteins"/>
    <property type="match status" value="1"/>
</dbReference>
<keyword evidence="7" id="KW-0614">Plasmid</keyword>
<gene>
    <name evidence="7" type="primary">sugC_5</name>
    <name evidence="7" type="ORF">Mame_04773</name>
</gene>
<evidence type="ECO:0000256" key="4">
    <source>
        <dbReference type="ARBA" id="ARBA00022741"/>
    </source>
</evidence>
<evidence type="ECO:0000256" key="2">
    <source>
        <dbReference type="ARBA" id="ARBA00005417"/>
    </source>
</evidence>
<keyword evidence="8" id="KW-1185">Reference proteome</keyword>
<dbReference type="InterPro" id="IPR008995">
    <property type="entry name" value="Mo/tungstate-bd_C_term_dom"/>
</dbReference>
<dbReference type="PROSITE" id="PS50893">
    <property type="entry name" value="ABC_TRANSPORTER_2"/>
    <property type="match status" value="1"/>
</dbReference>
<keyword evidence="3" id="KW-0813">Transport</keyword>
<dbReference type="InterPro" id="IPR015855">
    <property type="entry name" value="ABC_transpr_MalK-like"/>
</dbReference>
<dbReference type="Proteomes" id="UP000191135">
    <property type="component" value="Plasmid pMM593"/>
</dbReference>
<sequence>MPEIRFEHIVKDYGALTVLDDLNLSVDDGAFLVLLGPSGCGKTTLLNLLAGLIEVSDGRITIGGRDVTELDPKDRGLAMVFQSYALYPTKTVRGNLKFGLAAAKLPKEEVDKRIAWAAKLLQIEPLLDRKPAQLSGGQRQRVAIGRALVKNVGVFLFDEPLSNLDAKLRTEMRLEIKKLHDELKSTIVYVTHDQIEAMTMATEIAVMNGGVIQQFGTPDEIYERPANLFVAGFIGAPSMNMLEATLTFENGRVGARLADAEGFFDLSDHGFAEPPSDGRKVVLGLRPEHFGPPGAASTGQAFTFSLPLQYGERTGSDSTAYFSIGGRLLAVRCDPSELAAVRTGEISEIGFLKGKVHVFDAHTGRRL</sequence>
<dbReference type="GO" id="GO:0008643">
    <property type="term" value="P:carbohydrate transport"/>
    <property type="evidence" value="ECO:0007669"/>
    <property type="project" value="InterPro"/>
</dbReference>
<organism evidence="7 8">
    <name type="scientific">Martelella mediterranea DSM 17316</name>
    <dbReference type="NCBI Taxonomy" id="1122214"/>
    <lineage>
        <taxon>Bacteria</taxon>
        <taxon>Pseudomonadati</taxon>
        <taxon>Pseudomonadota</taxon>
        <taxon>Alphaproteobacteria</taxon>
        <taxon>Hyphomicrobiales</taxon>
        <taxon>Aurantimonadaceae</taxon>
        <taxon>Martelella</taxon>
    </lineage>
</organism>
<evidence type="ECO:0000256" key="3">
    <source>
        <dbReference type="ARBA" id="ARBA00022448"/>
    </source>
</evidence>
<evidence type="ECO:0000256" key="1">
    <source>
        <dbReference type="ARBA" id="ARBA00004417"/>
    </source>
</evidence>
<dbReference type="PANTHER" id="PTHR43875:SF14">
    <property type="entry name" value="ABC TRANSPORTER ATP-BINDING PROTEIN"/>
    <property type="match status" value="1"/>
</dbReference>
<dbReference type="SUPFAM" id="SSF50331">
    <property type="entry name" value="MOP-like"/>
    <property type="match status" value="1"/>
</dbReference>
<dbReference type="Pfam" id="PF00005">
    <property type="entry name" value="ABC_tran"/>
    <property type="match status" value="1"/>
</dbReference>
<dbReference type="eggNOG" id="COG3842">
    <property type="taxonomic scope" value="Bacteria"/>
</dbReference>
<feature type="domain" description="ABC transporter" evidence="6">
    <location>
        <begin position="4"/>
        <end position="234"/>
    </location>
</feature>
<dbReference type="KEGG" id="mmed:Mame_04773"/>
<dbReference type="EC" id="3.6.3.-" evidence="7"/>
<dbReference type="InterPro" id="IPR012340">
    <property type="entry name" value="NA-bd_OB-fold"/>
</dbReference>
<dbReference type="GO" id="GO:0140359">
    <property type="term" value="F:ABC-type transporter activity"/>
    <property type="evidence" value="ECO:0007669"/>
    <property type="project" value="InterPro"/>
</dbReference>
<comment type="similarity">
    <text evidence="2">Belongs to the ABC transporter superfamily.</text>
</comment>
<protein>
    <submittedName>
        <fullName evidence="7">Trehalose import ATP-binding protein SugC</fullName>
        <ecNumber evidence="7">3.6.3.-</ecNumber>
    </submittedName>
</protein>
<dbReference type="PROSITE" id="PS00211">
    <property type="entry name" value="ABC_TRANSPORTER_1"/>
    <property type="match status" value="1"/>
</dbReference>
<dbReference type="InterPro" id="IPR047641">
    <property type="entry name" value="ABC_transpr_MalK/UgpC-like"/>
</dbReference>
<dbReference type="InterPro" id="IPR040582">
    <property type="entry name" value="OB_MalK-like"/>
</dbReference>
<dbReference type="Gene3D" id="3.40.50.300">
    <property type="entry name" value="P-loop containing nucleotide triphosphate hydrolases"/>
    <property type="match status" value="1"/>
</dbReference>